<evidence type="ECO:0000259" key="2">
    <source>
        <dbReference type="Pfam" id="PF20732"/>
    </source>
</evidence>
<dbReference type="PANTHER" id="PTHR42915">
    <property type="entry name" value="HYPOTHETICAL 460 KDA PROTEIN IN FEUA-SIGW INTERGENIC REGION [PRECURSOR]"/>
    <property type="match status" value="1"/>
</dbReference>
<feature type="domain" description="Peptidoglycan beta-N-acetylmuramidase NamZ C-terminal" evidence="2">
    <location>
        <begin position="230"/>
        <end position="390"/>
    </location>
</feature>
<dbReference type="InterPro" id="IPR048502">
    <property type="entry name" value="NamZ_N"/>
</dbReference>
<proteinExistence type="predicted"/>
<dbReference type="InterPro" id="IPR048503">
    <property type="entry name" value="NamZ_C"/>
</dbReference>
<reference evidence="3" key="2">
    <citation type="submission" date="2021-08" db="EMBL/GenBank/DDBJ databases">
        <authorList>
            <person name="Dalcin Martins P."/>
        </authorList>
    </citation>
    <scope>NUCLEOTIDE SEQUENCE</scope>
    <source>
        <strain evidence="3">MAG_39</strain>
    </source>
</reference>
<dbReference type="Pfam" id="PF07075">
    <property type="entry name" value="NamZ_N"/>
    <property type="match status" value="1"/>
</dbReference>
<dbReference type="GO" id="GO:0033922">
    <property type="term" value="F:peptidoglycan beta-N-acetylmuramidase activity"/>
    <property type="evidence" value="ECO:0007669"/>
    <property type="project" value="InterPro"/>
</dbReference>
<sequence length="391" mass="44419">MPVLTGLDRFEKKWPRTLKGACIGLLVHPASIDGKLDHASDLCLKTKKTKVKAFFGPQHGIRGETQDNMVEWEGFRDPRTGLPVYSLYGHTRKPEPGMLKDIDVMVIDMQDVGARYYTFIWTMELCMQACREAGKSVVVLDRPNPIGGRIVEGPVLDEAYSSFVGQRSLPVRHGMTVGEIGLYLKNELYPSLDLHIIPLEGWKRRMWFDDTGLPWVLPSPNMPMLDTATVYPGMCLLEGTLLSEGRGTTRPFEIFGAPFIDPDALVRRLREFALPGAVFRPLFFQPTFQKHAGILCGGAQIHVTDRNAFRSFATGVAILKAVHDLYPDRFAWKQPPYEYETEKMPIDILAGTDRLRKEIEAGEELAHMEAWWKEQCARFSKEVRKRYLLYA</sequence>
<evidence type="ECO:0000313" key="4">
    <source>
        <dbReference type="Proteomes" id="UP000705867"/>
    </source>
</evidence>
<dbReference type="Proteomes" id="UP000705867">
    <property type="component" value="Unassembled WGS sequence"/>
</dbReference>
<dbReference type="Pfam" id="PF20732">
    <property type="entry name" value="NamZ_C"/>
    <property type="match status" value="1"/>
</dbReference>
<dbReference type="Gene3D" id="3.40.50.12170">
    <property type="entry name" value="Uncharacterised protein PF07075, DUF1343"/>
    <property type="match status" value="1"/>
</dbReference>
<protein>
    <submittedName>
        <fullName evidence="3">DUF1343 domain-containing protein</fullName>
    </submittedName>
</protein>
<feature type="domain" description="Peptidoglycan beta-N-acetylmuramidase NamZ N-terminal" evidence="1">
    <location>
        <begin position="23"/>
        <end position="225"/>
    </location>
</feature>
<evidence type="ECO:0000259" key="1">
    <source>
        <dbReference type="Pfam" id="PF07075"/>
    </source>
</evidence>
<accession>A0A953J4D6</accession>
<dbReference type="PANTHER" id="PTHR42915:SF1">
    <property type="entry name" value="PEPTIDOGLYCAN BETA-N-ACETYLMURAMIDASE NAMZ"/>
    <property type="match status" value="1"/>
</dbReference>
<reference evidence="3" key="1">
    <citation type="journal article" date="2021" name="bioRxiv">
        <title>Unraveling nitrogen, sulfur and carbon metabolic pathways and microbial community transcriptional responses to substrate deprivation and toxicity stresses in a bioreactor mimicking anoxic brackish coastal sediment conditions.</title>
        <authorList>
            <person name="Martins P.D."/>
            <person name="Echeveste M.J."/>
            <person name="Arshad A."/>
            <person name="Kurth J."/>
            <person name="Ouboter H."/>
            <person name="Jetten M.S.M."/>
            <person name="Welte C.U."/>
        </authorList>
    </citation>
    <scope>NUCLEOTIDE SEQUENCE</scope>
    <source>
        <strain evidence="3">MAG_39</strain>
    </source>
</reference>
<dbReference type="PIRSF" id="PIRSF016719">
    <property type="entry name" value="UCP016719"/>
    <property type="match status" value="1"/>
</dbReference>
<gene>
    <name evidence="3" type="ORF">K8I29_07550</name>
</gene>
<dbReference type="AlphaFoldDB" id="A0A953J4D6"/>
<organism evidence="3 4">
    <name type="scientific">Candidatus Nitrobium versatile</name>
    <dbReference type="NCBI Taxonomy" id="2884831"/>
    <lineage>
        <taxon>Bacteria</taxon>
        <taxon>Pseudomonadati</taxon>
        <taxon>Nitrospirota</taxon>
        <taxon>Nitrospiria</taxon>
        <taxon>Nitrospirales</taxon>
        <taxon>Nitrospiraceae</taxon>
        <taxon>Candidatus Nitrobium</taxon>
    </lineage>
</organism>
<comment type="caution">
    <text evidence="3">The sequence shown here is derived from an EMBL/GenBank/DDBJ whole genome shotgun (WGS) entry which is preliminary data.</text>
</comment>
<name>A0A953J4D6_9BACT</name>
<dbReference type="Gene3D" id="3.90.1150.140">
    <property type="match status" value="1"/>
</dbReference>
<dbReference type="InterPro" id="IPR008302">
    <property type="entry name" value="NamZ"/>
</dbReference>
<evidence type="ECO:0000313" key="3">
    <source>
        <dbReference type="EMBL" id="MBZ0156056.1"/>
    </source>
</evidence>
<dbReference type="EMBL" id="JAIOIV010000063">
    <property type="protein sequence ID" value="MBZ0156056.1"/>
    <property type="molecule type" value="Genomic_DNA"/>
</dbReference>